<gene>
    <name evidence="2" type="ORF">HA482_18245</name>
</gene>
<sequence length="202" mass="23071">MTSFESVDVLHEWIEDLRRSSSIATVIRTVAARLPLLEDEGFCFLSDELVSLLREAGRDTEALAILDAKLRRDPSDVRPGIVKANIYDLLDQPIDALKSINVALVRAHRTGFFRREALGNKARILLRLGRGDEFSDVLEEIISLEILPGVPDVGRERDFVDRAPPGFIRKNVLDRYNEFRPKRPDDRLADEPPEYEQPNDYM</sequence>
<keyword evidence="3" id="KW-1185">Reference proteome</keyword>
<dbReference type="InterPro" id="IPR011990">
    <property type="entry name" value="TPR-like_helical_dom_sf"/>
</dbReference>
<reference evidence="2 3" key="1">
    <citation type="journal article" date="2020" name="Arch. Microbiol.">
        <title>Bradyrhizobium campsiandrae sp. nov., a nitrogen-fixing bacterial strain isolated from a native leguminous tree from the Amazon adapted to flooded conditions.</title>
        <authorList>
            <person name="Cabral Michel D."/>
            <person name="Martins da Costa E."/>
            <person name="Azarias Guimaraes A."/>
            <person name="Soares de Carvalho T."/>
            <person name="Santos de Castro Caputo P."/>
            <person name="Willems A."/>
            <person name="de Souza Moreira F.M."/>
        </authorList>
    </citation>
    <scope>NUCLEOTIDE SEQUENCE [LARGE SCALE GENOMIC DNA]</scope>
    <source>
        <strain evidence="3">INPA 384B</strain>
    </source>
</reference>
<evidence type="ECO:0000313" key="3">
    <source>
        <dbReference type="Proteomes" id="UP000639516"/>
    </source>
</evidence>
<dbReference type="Gene3D" id="1.25.40.10">
    <property type="entry name" value="Tetratricopeptide repeat domain"/>
    <property type="match status" value="1"/>
</dbReference>
<evidence type="ECO:0000256" key="1">
    <source>
        <dbReference type="SAM" id="MobiDB-lite"/>
    </source>
</evidence>
<proteinExistence type="predicted"/>
<accession>A0ABR7U9G3</accession>
<evidence type="ECO:0000313" key="2">
    <source>
        <dbReference type="EMBL" id="MBC9980146.1"/>
    </source>
</evidence>
<dbReference type="RefSeq" id="WP_188096357.1">
    <property type="nucleotide sequence ID" value="NZ_JAANIH010000003.1"/>
</dbReference>
<organism evidence="2 3">
    <name type="scientific">Bradyrhizobium campsiandrae</name>
    <dbReference type="NCBI Taxonomy" id="1729892"/>
    <lineage>
        <taxon>Bacteria</taxon>
        <taxon>Pseudomonadati</taxon>
        <taxon>Pseudomonadota</taxon>
        <taxon>Alphaproteobacteria</taxon>
        <taxon>Hyphomicrobiales</taxon>
        <taxon>Nitrobacteraceae</taxon>
        <taxon>Bradyrhizobium</taxon>
    </lineage>
</organism>
<feature type="compositionally biased region" description="Basic and acidic residues" evidence="1">
    <location>
        <begin position="180"/>
        <end position="190"/>
    </location>
</feature>
<protein>
    <recommendedName>
        <fullName evidence="4">Tetratricopeptide repeat protein</fullName>
    </recommendedName>
</protein>
<feature type="region of interest" description="Disordered" evidence="1">
    <location>
        <begin position="180"/>
        <end position="202"/>
    </location>
</feature>
<evidence type="ECO:0008006" key="4">
    <source>
        <dbReference type="Google" id="ProtNLM"/>
    </source>
</evidence>
<dbReference type="Proteomes" id="UP000639516">
    <property type="component" value="Unassembled WGS sequence"/>
</dbReference>
<name>A0ABR7U9G3_9BRAD</name>
<dbReference type="EMBL" id="JAATTO010000024">
    <property type="protein sequence ID" value="MBC9980146.1"/>
    <property type="molecule type" value="Genomic_DNA"/>
</dbReference>
<comment type="caution">
    <text evidence="2">The sequence shown here is derived from an EMBL/GenBank/DDBJ whole genome shotgun (WGS) entry which is preliminary data.</text>
</comment>
<dbReference type="SUPFAM" id="SSF48452">
    <property type="entry name" value="TPR-like"/>
    <property type="match status" value="1"/>
</dbReference>